<evidence type="ECO:0000256" key="2">
    <source>
        <dbReference type="SAM" id="MobiDB-lite"/>
    </source>
</evidence>
<dbReference type="Pfam" id="PF00995">
    <property type="entry name" value="Sec1"/>
    <property type="match status" value="1"/>
</dbReference>
<gene>
    <name evidence="3" type="ORF">BgAZ_302610</name>
</gene>
<dbReference type="InterPro" id="IPR043154">
    <property type="entry name" value="Sec-1-like_dom1"/>
</dbReference>
<dbReference type="Proteomes" id="UP001230268">
    <property type="component" value="Unassembled WGS sequence"/>
</dbReference>
<dbReference type="AlphaFoldDB" id="A0AAD8PD05"/>
<comment type="similarity">
    <text evidence="1">Belongs to the STXBP/unc-18/SEC1 family.</text>
</comment>
<evidence type="ECO:0000313" key="4">
    <source>
        <dbReference type="Proteomes" id="UP001230268"/>
    </source>
</evidence>
<dbReference type="Gene3D" id="3.90.830.10">
    <property type="entry name" value="Syntaxin Binding Protein 1, Chain A, domain 2"/>
    <property type="match status" value="1"/>
</dbReference>
<organism evidence="3 4">
    <name type="scientific">Babesia gibsoni</name>
    <dbReference type="NCBI Taxonomy" id="33632"/>
    <lineage>
        <taxon>Eukaryota</taxon>
        <taxon>Sar</taxon>
        <taxon>Alveolata</taxon>
        <taxon>Apicomplexa</taxon>
        <taxon>Aconoidasida</taxon>
        <taxon>Piroplasmida</taxon>
        <taxon>Babesiidae</taxon>
        <taxon>Babesia</taxon>
    </lineage>
</organism>
<evidence type="ECO:0000256" key="1">
    <source>
        <dbReference type="ARBA" id="ARBA00009884"/>
    </source>
</evidence>
<dbReference type="InterPro" id="IPR043127">
    <property type="entry name" value="Sec-1-like_dom3a"/>
</dbReference>
<accession>A0AAD8PD05</accession>
<dbReference type="PIRSF" id="PIRSF005715">
    <property type="entry name" value="VPS45_Sec1"/>
    <property type="match status" value="1"/>
</dbReference>
<dbReference type="Gene3D" id="3.40.50.1910">
    <property type="match status" value="1"/>
</dbReference>
<evidence type="ECO:0000313" key="3">
    <source>
        <dbReference type="EMBL" id="KAK1442743.1"/>
    </source>
</evidence>
<dbReference type="InterPro" id="IPR027482">
    <property type="entry name" value="Sec1-like_dom2"/>
</dbReference>
<dbReference type="Gene3D" id="3.40.50.2060">
    <property type="match status" value="1"/>
</dbReference>
<sequence>MDMDLQSLQLKAISELLQLTCDDDMDYQKLKTWKVLIYDDETKRFLSPILKVGELRNLGVTLNMSIGEKREPIPGVDAVYLVTPKEENIAAILADAKSKKYKQLHINFTTYTTDEFLTDLAKRFVEANASSYIASVTDCYVHFASFALSTFSLQIPKCFKELYGLQADSCADVVLDMVVDRLFSVVVTMGSLPIIRAPKIISPATTVAEKLNKKLYDLINSRTQLGISLSGSFNRPVLVIMDRTVDLSSMIQHSWNYQPLLHDSFGINDDKVVLVTGDNAKRTTYDLESSDKIYQAIYRLPLSDVATHIASALDTYNSQIAKINKGDGEATGSLVNAMNAIPHLTEQKRLLDMHTNLATALVDMVKDRDIDRFYEFEYDLDLLSEKACFQHFEDLLGGEKSTVMDLYRALLLIALCRQNIPEVKLDELENRIKLRGDLKCEALKGLRNIMKMKAFSESLMSQIQHAKSVDLSTGKPVEGSNTASTEPPRREFSQHHKKLAEYSSKIIDTGVNIFKGVKRLLPRKKNTYVVNIVENLLNNSEAVAQEFAYYDPKTSENVIVPNAKRTAAKKCVVFIVGGGSFNESTLLQEMATRTKYSVLYGSTDFERPEDFVMQLGDSRFIS</sequence>
<dbReference type="SUPFAM" id="SSF56815">
    <property type="entry name" value="Sec1/munc18-like (SM) proteins"/>
    <property type="match status" value="1"/>
</dbReference>
<feature type="region of interest" description="Disordered" evidence="2">
    <location>
        <begin position="470"/>
        <end position="489"/>
    </location>
</feature>
<dbReference type="InterPro" id="IPR036045">
    <property type="entry name" value="Sec1-like_sf"/>
</dbReference>
<dbReference type="GO" id="GO:0016192">
    <property type="term" value="P:vesicle-mediated transport"/>
    <property type="evidence" value="ECO:0007669"/>
    <property type="project" value="InterPro"/>
</dbReference>
<dbReference type="PANTHER" id="PTHR11679">
    <property type="entry name" value="VESICLE PROTEIN SORTING-ASSOCIATED"/>
    <property type="match status" value="1"/>
</dbReference>
<dbReference type="EMBL" id="JAVEPI010000003">
    <property type="protein sequence ID" value="KAK1442743.1"/>
    <property type="molecule type" value="Genomic_DNA"/>
</dbReference>
<proteinExistence type="inferred from homology"/>
<keyword evidence="4" id="KW-1185">Reference proteome</keyword>
<protein>
    <submittedName>
        <fullName evidence="3">Sec1 like protein</fullName>
    </submittedName>
</protein>
<comment type="caution">
    <text evidence="3">The sequence shown here is derived from an EMBL/GenBank/DDBJ whole genome shotgun (WGS) entry which is preliminary data.</text>
</comment>
<dbReference type="Gene3D" id="1.25.40.60">
    <property type="match status" value="1"/>
</dbReference>
<dbReference type="InterPro" id="IPR001619">
    <property type="entry name" value="Sec1-like"/>
</dbReference>
<name>A0AAD8PD05_BABGI</name>
<reference evidence="3" key="1">
    <citation type="submission" date="2023-08" db="EMBL/GenBank/DDBJ databases">
        <title>Draft sequence of the Babesia gibsoni genome.</title>
        <authorList>
            <person name="Yamagishi J.Y."/>
            <person name="Xuan X.X."/>
        </authorList>
    </citation>
    <scope>NUCLEOTIDE SEQUENCE</scope>
    <source>
        <strain evidence="3">Azabu</strain>
    </source>
</reference>